<evidence type="ECO:0000313" key="5">
    <source>
        <dbReference type="Proteomes" id="UP000567179"/>
    </source>
</evidence>
<evidence type="ECO:0000313" key="4">
    <source>
        <dbReference type="EMBL" id="KAF5311013.1"/>
    </source>
</evidence>
<protein>
    <recommendedName>
        <fullName evidence="3">Ubiquitin-like domain-containing protein</fullName>
    </recommendedName>
</protein>
<dbReference type="PANTHER" id="PTHR10677">
    <property type="entry name" value="UBIQUILIN"/>
    <property type="match status" value="1"/>
</dbReference>
<dbReference type="SMART" id="SM00213">
    <property type="entry name" value="UBQ"/>
    <property type="match status" value="1"/>
</dbReference>
<dbReference type="Gene3D" id="3.10.20.90">
    <property type="entry name" value="Phosphatidylinositol 3-kinase Catalytic Subunit, Chain A, domain 1"/>
    <property type="match status" value="1"/>
</dbReference>
<dbReference type="GO" id="GO:0006511">
    <property type="term" value="P:ubiquitin-dependent protein catabolic process"/>
    <property type="evidence" value="ECO:0007669"/>
    <property type="project" value="TreeGrafter"/>
</dbReference>
<organism evidence="4 5">
    <name type="scientific">Psilocybe cf. subviscida</name>
    <dbReference type="NCBI Taxonomy" id="2480587"/>
    <lineage>
        <taxon>Eukaryota</taxon>
        <taxon>Fungi</taxon>
        <taxon>Dikarya</taxon>
        <taxon>Basidiomycota</taxon>
        <taxon>Agaricomycotina</taxon>
        <taxon>Agaricomycetes</taxon>
        <taxon>Agaricomycetidae</taxon>
        <taxon>Agaricales</taxon>
        <taxon>Agaricineae</taxon>
        <taxon>Strophariaceae</taxon>
        <taxon>Psilocybe</taxon>
    </lineage>
</organism>
<dbReference type="InterPro" id="IPR015496">
    <property type="entry name" value="Ubiquilin"/>
</dbReference>
<feature type="transmembrane region" description="Helical" evidence="2">
    <location>
        <begin position="447"/>
        <end position="466"/>
    </location>
</feature>
<dbReference type="OrthoDB" id="428577at2759"/>
<keyword evidence="2" id="KW-1133">Transmembrane helix</keyword>
<dbReference type="PANTHER" id="PTHR10677:SF3">
    <property type="entry name" value="FI07626P-RELATED"/>
    <property type="match status" value="1"/>
</dbReference>
<feature type="domain" description="Ubiquitin-like" evidence="3">
    <location>
        <begin position="63"/>
        <end position="136"/>
    </location>
</feature>
<reference evidence="4 5" key="1">
    <citation type="journal article" date="2020" name="ISME J.">
        <title>Uncovering the hidden diversity of litter-decomposition mechanisms in mushroom-forming fungi.</title>
        <authorList>
            <person name="Floudas D."/>
            <person name="Bentzer J."/>
            <person name="Ahren D."/>
            <person name="Johansson T."/>
            <person name="Persson P."/>
            <person name="Tunlid A."/>
        </authorList>
    </citation>
    <scope>NUCLEOTIDE SEQUENCE [LARGE SCALE GENOMIC DNA]</scope>
    <source>
        <strain evidence="4 5">CBS 101986</strain>
    </source>
</reference>
<dbReference type="SUPFAM" id="SSF54236">
    <property type="entry name" value="Ubiquitin-like"/>
    <property type="match status" value="1"/>
</dbReference>
<evidence type="ECO:0000256" key="1">
    <source>
        <dbReference type="SAM" id="MobiDB-lite"/>
    </source>
</evidence>
<keyword evidence="5" id="KW-1185">Reference proteome</keyword>
<comment type="caution">
    <text evidence="4">The sequence shown here is derived from an EMBL/GenBank/DDBJ whole genome shotgun (WGS) entry which is preliminary data.</text>
</comment>
<proteinExistence type="predicted"/>
<dbReference type="Proteomes" id="UP000567179">
    <property type="component" value="Unassembled WGS sequence"/>
</dbReference>
<evidence type="ECO:0000259" key="3">
    <source>
        <dbReference type="PROSITE" id="PS50053"/>
    </source>
</evidence>
<dbReference type="PROSITE" id="PS50053">
    <property type="entry name" value="UBIQUITIN_2"/>
    <property type="match status" value="1"/>
</dbReference>
<dbReference type="InterPro" id="IPR000626">
    <property type="entry name" value="Ubiquitin-like_dom"/>
</dbReference>
<dbReference type="AlphaFoldDB" id="A0A8H5AUD8"/>
<dbReference type="EMBL" id="JAACJJ010000057">
    <property type="protein sequence ID" value="KAF5311013.1"/>
    <property type="molecule type" value="Genomic_DNA"/>
</dbReference>
<dbReference type="Pfam" id="PF00240">
    <property type="entry name" value="ubiquitin"/>
    <property type="match status" value="1"/>
</dbReference>
<evidence type="ECO:0000256" key="2">
    <source>
        <dbReference type="SAM" id="Phobius"/>
    </source>
</evidence>
<name>A0A8H5AUD8_9AGAR</name>
<accession>A0A8H5AUD8</accession>
<keyword evidence="2" id="KW-0812">Transmembrane</keyword>
<keyword evidence="2" id="KW-0472">Membrane</keyword>
<dbReference type="InterPro" id="IPR029071">
    <property type="entry name" value="Ubiquitin-like_domsf"/>
</dbReference>
<sequence length="580" mass="62324">MAAQAESAFARTFLNTLSTQPVTYADDYQQPPEYSMRRVPVLSISVPPPPERKAHLTSSSAPISVTFKSLKPPASFTLSVQPAESIAHIKAQIATQPSAPPADIQRLLLKGKALADAKLLKEYAIKDGDTVNLMIKPGTHWDPTAPATPAPEIKAPMATTPSNPFGGLGGSLGTPGSSKGKHQRIPSVVLSPSPSNETPGAEKDITLTLDVTSSPVIPSATLSTYHEVVSDPEFWLRMYTFLCQEFKTDADMHTAFEDFLCAAKGSLSAFEIARIRDTVGIRGMAGAQEYASDGPGPVRVCRSAVPFYFLQNSTTVDATRSRITTRPTPLHTTTTTVQMVGYLASFGQLARVLLEGRKLPIVPVPKDAITLYSRPTPLFARLAYIIIAIDVMAVSSVVEYTWGIGDKAYALIKGPRPMPEQPAAADPDSIVAKTGDTLQHQSLQKKILFSGMFVFSGALFAAGILGNRARILTALQYVAHPKGNVNNAIYLRASSHPEGYALRFPIKKSALAESRAVTNSQVYTVQVEGHGAWAMDLVGAEVLGKSTVGMTPTEAITSLRPTWRKIGGRDHKLPKLPKKA</sequence>
<gene>
    <name evidence="4" type="ORF">D9619_007899</name>
</gene>
<dbReference type="GO" id="GO:0031593">
    <property type="term" value="F:polyubiquitin modification-dependent protein binding"/>
    <property type="evidence" value="ECO:0007669"/>
    <property type="project" value="TreeGrafter"/>
</dbReference>
<dbReference type="GO" id="GO:0005829">
    <property type="term" value="C:cytosol"/>
    <property type="evidence" value="ECO:0007669"/>
    <property type="project" value="TreeGrafter"/>
</dbReference>
<feature type="region of interest" description="Disordered" evidence="1">
    <location>
        <begin position="165"/>
        <end position="201"/>
    </location>
</feature>